<dbReference type="InterPro" id="IPR001223">
    <property type="entry name" value="Glyco_hydro18_cat"/>
</dbReference>
<dbReference type="RefSeq" id="WP_132102655.1">
    <property type="nucleotide sequence ID" value="NZ_SMLB01000008.1"/>
</dbReference>
<dbReference type="OrthoDB" id="99456at2"/>
<evidence type="ECO:0000259" key="4">
    <source>
        <dbReference type="PROSITE" id="PS51910"/>
    </source>
</evidence>
<feature type="transmembrane region" description="Helical" evidence="3">
    <location>
        <begin position="21"/>
        <end position="42"/>
    </location>
</feature>
<dbReference type="InterPro" id="IPR029070">
    <property type="entry name" value="Chitinase_insertion_sf"/>
</dbReference>
<keyword evidence="2" id="KW-0326">Glycosidase</keyword>
<dbReference type="SUPFAM" id="SSF51445">
    <property type="entry name" value="(Trans)glycosidases"/>
    <property type="match status" value="1"/>
</dbReference>
<dbReference type="SMART" id="SM00636">
    <property type="entry name" value="Glyco_18"/>
    <property type="match status" value="1"/>
</dbReference>
<proteinExistence type="predicted"/>
<dbReference type="GO" id="GO:0016798">
    <property type="term" value="F:hydrolase activity, acting on glycosyl bonds"/>
    <property type="evidence" value="ECO:0007669"/>
    <property type="project" value="UniProtKB-KW"/>
</dbReference>
<keyword evidence="3" id="KW-0812">Transmembrane</keyword>
<dbReference type="GO" id="GO:0005975">
    <property type="term" value="P:carbohydrate metabolic process"/>
    <property type="evidence" value="ECO:0007669"/>
    <property type="project" value="InterPro"/>
</dbReference>
<comment type="caution">
    <text evidence="5">The sequence shown here is derived from an EMBL/GenBank/DDBJ whole genome shotgun (WGS) entry which is preliminary data.</text>
</comment>
<dbReference type="Proteomes" id="UP000295217">
    <property type="component" value="Unassembled WGS sequence"/>
</dbReference>
<dbReference type="InterPro" id="IPR029068">
    <property type="entry name" value="Glyas_Bleomycin-R_OHBP_Dase"/>
</dbReference>
<sequence>MTQPAAQRRRRLLRRWRAAGAAGVGASLAIVVMALVAALSGGDPPGHDSPSPTEVPMPRRIAYVPYWDQDRAFEVVRQNLDLLDEVSPVWYSLDSRGHVVLADAENTTVDRSTVQALREHGIRVIPTVTNLRDGEWDPLVVRTVLHDPTAMTTHVNALVELAVTEGYDGIDIDYEDLRAADRSAFSRFVAELGAALRAEGKLLTVAVHPKTSDAGYDERNLAQDYRAIGAAADQVRVMTYDYSWESSPAGPQAPARWVEQVIAWTVSQVPPDKVILGVVVLGYDWTDGGGVTVDYEQARSTAQAHGATIRRSDDGTPWYRYRDPSGNRHEVWYEDAKSAGEKLELVSRYGLGGAFVWRLGGEDPDVWRAIRAAPWS</sequence>
<dbReference type="PROSITE" id="PS51910">
    <property type="entry name" value="GH18_2"/>
    <property type="match status" value="1"/>
</dbReference>
<dbReference type="SUPFAM" id="SSF54593">
    <property type="entry name" value="Glyoxalase/Bleomycin resistance protein/Dihydroxybiphenyl dioxygenase"/>
    <property type="match status" value="1"/>
</dbReference>
<dbReference type="AlphaFoldDB" id="A0A4R5ADR4"/>
<organism evidence="5 6">
    <name type="scientific">Jiangella aurantiaca</name>
    <dbReference type="NCBI Taxonomy" id="2530373"/>
    <lineage>
        <taxon>Bacteria</taxon>
        <taxon>Bacillati</taxon>
        <taxon>Actinomycetota</taxon>
        <taxon>Actinomycetes</taxon>
        <taxon>Jiangellales</taxon>
        <taxon>Jiangellaceae</taxon>
        <taxon>Jiangella</taxon>
    </lineage>
</organism>
<evidence type="ECO:0000256" key="2">
    <source>
        <dbReference type="ARBA" id="ARBA00023295"/>
    </source>
</evidence>
<dbReference type="GO" id="GO:0008061">
    <property type="term" value="F:chitin binding"/>
    <property type="evidence" value="ECO:0007669"/>
    <property type="project" value="InterPro"/>
</dbReference>
<reference evidence="5 6" key="1">
    <citation type="submission" date="2019-02" db="EMBL/GenBank/DDBJ databases">
        <title>Draft genome sequences of novel Actinobacteria.</title>
        <authorList>
            <person name="Sahin N."/>
            <person name="Ay H."/>
            <person name="Saygin H."/>
        </authorList>
    </citation>
    <scope>NUCLEOTIDE SEQUENCE [LARGE SCALE GENOMIC DNA]</scope>
    <source>
        <strain evidence="5 6">8K307</strain>
    </source>
</reference>
<feature type="domain" description="GH18" evidence="4">
    <location>
        <begin position="58"/>
        <end position="376"/>
    </location>
</feature>
<keyword evidence="3" id="KW-1133">Transmembrane helix</keyword>
<evidence type="ECO:0000256" key="1">
    <source>
        <dbReference type="ARBA" id="ARBA00022801"/>
    </source>
</evidence>
<keyword evidence="3" id="KW-0472">Membrane</keyword>
<protein>
    <submittedName>
        <fullName evidence="5">Peptidoglycan hydrolase</fullName>
    </submittedName>
</protein>
<dbReference type="InterPro" id="IPR041704">
    <property type="entry name" value="CFLE_GH18"/>
</dbReference>
<dbReference type="InterPro" id="IPR011583">
    <property type="entry name" value="Chitinase_II/V-like_cat"/>
</dbReference>
<dbReference type="Pfam" id="PF00704">
    <property type="entry name" value="Glyco_hydro_18"/>
    <property type="match status" value="1"/>
</dbReference>
<dbReference type="CDD" id="cd02874">
    <property type="entry name" value="GH18_CFLE_spore_hydrolase"/>
    <property type="match status" value="1"/>
</dbReference>
<keyword evidence="1 5" id="KW-0378">Hydrolase</keyword>
<dbReference type="PANTHER" id="PTHR46066">
    <property type="entry name" value="CHITINASE DOMAIN-CONTAINING PROTEIN 1 FAMILY MEMBER"/>
    <property type="match status" value="1"/>
</dbReference>
<gene>
    <name evidence="5" type="ORF">E1262_08220</name>
</gene>
<dbReference type="Gene3D" id="3.20.20.80">
    <property type="entry name" value="Glycosidases"/>
    <property type="match status" value="1"/>
</dbReference>
<dbReference type="EMBL" id="SMLB01000008">
    <property type="protein sequence ID" value="TDD70638.1"/>
    <property type="molecule type" value="Genomic_DNA"/>
</dbReference>
<evidence type="ECO:0000256" key="3">
    <source>
        <dbReference type="SAM" id="Phobius"/>
    </source>
</evidence>
<keyword evidence="6" id="KW-1185">Reference proteome</keyword>
<dbReference type="PANTHER" id="PTHR46066:SF2">
    <property type="entry name" value="CHITINASE DOMAIN-CONTAINING PROTEIN 1"/>
    <property type="match status" value="1"/>
</dbReference>
<accession>A0A4R5ADR4</accession>
<name>A0A4R5ADR4_9ACTN</name>
<evidence type="ECO:0000313" key="6">
    <source>
        <dbReference type="Proteomes" id="UP000295217"/>
    </source>
</evidence>
<evidence type="ECO:0000313" key="5">
    <source>
        <dbReference type="EMBL" id="TDD70638.1"/>
    </source>
</evidence>
<dbReference type="Gene3D" id="3.10.50.10">
    <property type="match status" value="1"/>
</dbReference>
<dbReference type="InterPro" id="IPR017853">
    <property type="entry name" value="GH"/>
</dbReference>